<dbReference type="InterPro" id="IPR016158">
    <property type="entry name" value="Cullin_homology"/>
</dbReference>
<evidence type="ECO:0000256" key="1">
    <source>
        <dbReference type="ARBA" id="ARBA00006019"/>
    </source>
</evidence>
<dbReference type="InterPro" id="IPR045093">
    <property type="entry name" value="Cullin"/>
</dbReference>
<dbReference type="InterPro" id="IPR036388">
    <property type="entry name" value="WH-like_DNA-bd_sf"/>
</dbReference>
<accession>H2AX25</accession>
<dbReference type="OrthoDB" id="27073at2759"/>
<dbReference type="GO" id="GO:0031463">
    <property type="term" value="C:Cul3-RING ubiquitin ligase complex"/>
    <property type="evidence" value="ECO:0007669"/>
    <property type="project" value="EnsemblFungi"/>
</dbReference>
<dbReference type="FunCoup" id="H2AX25">
    <property type="interactions" value="871"/>
</dbReference>
<protein>
    <recommendedName>
        <fullName evidence="5">Cullin family profile domain-containing protein</fullName>
    </recommendedName>
</protein>
<dbReference type="FunFam" id="1.20.1310.10:FF:000055">
    <property type="entry name" value="Cullin family protein"/>
    <property type="match status" value="1"/>
</dbReference>
<reference evidence="6 7" key="1">
    <citation type="journal article" date="2011" name="Proc. Natl. Acad. Sci. U.S.A.">
        <title>Evolutionary erosion of yeast sex chromosomes by mating-type switching accidents.</title>
        <authorList>
            <person name="Gordon J.L."/>
            <person name="Armisen D."/>
            <person name="Proux-Wera E."/>
            <person name="Oheigeartaigh S.S."/>
            <person name="Byrne K.P."/>
            <person name="Wolfe K.H."/>
        </authorList>
    </citation>
    <scope>NUCLEOTIDE SEQUENCE [LARGE SCALE GENOMIC DNA]</scope>
    <source>
        <strain evidence="7">ATCC 22294 / BCRC 22015 / CBS 2517 / CECT 1963 / NBRC 1671 / NRRL Y-8276</strain>
    </source>
</reference>
<dbReference type="InterPro" id="IPR036390">
    <property type="entry name" value="WH_DNA-bd_sf"/>
</dbReference>
<dbReference type="Pfam" id="PF00888">
    <property type="entry name" value="Cullin"/>
    <property type="match status" value="1"/>
</dbReference>
<dbReference type="HOGENOM" id="CLU_004747_7_1_1"/>
<dbReference type="SMART" id="SM00182">
    <property type="entry name" value="CULLIN"/>
    <property type="match status" value="1"/>
</dbReference>
<dbReference type="Gene3D" id="1.10.10.10">
    <property type="entry name" value="Winged helix-like DNA-binding domain superfamily/Winged helix DNA-binding domain"/>
    <property type="match status" value="1"/>
</dbReference>
<sequence>MLSRGPNALHKRGKIRIPTKQGFTVENYDAALEIIDDAFEKIYANNTEEISFEKTYHVVYNLVIYKRSDDLYNHLKELFTSKLTELKDSQFSDLNQDWEILQKVAEFWKIQRENFNLVADLMIYLDRVYCKSNRLPEIVDLALHVFRDIILHPLKEDVNKAISVTINQVRQTPSYGNSKFEVLKELISMLETISDKDDTFFETYFEDYFINETKNYYDNTISAINLPAPDLFAKIKDLIASEYSLDLNFLNPDTCTKIKTSIEEFLISEKFDVIFVPLIETTLKSCNKQLLFEVYSLINETSYRSRLLEIMDTIVFNTIRGIKIEESSKKRVQVASEWVSQVIDFYLKYQDLIDFVQIEDNENVDNDDAANESDLPSRLPSSHFLDTIFSRYINTNKNQAIQFICFYLDSYLRMTQNKEDLEKAKNNLQDCTKLFKLLREKDAFENTYTQLLSKRLIQQRSALHMERFMVKQIKDNMGSFFTSKMEGMLRDMSTSIVLSKSFYKNFVNDKEKIEFVPQVLTMTSWPFENINELIDENDVILPPRLEELKQNFEVTYSKKYGERVLKWAHTLGLVEIGFQFDKTYHELVMSTHAAAIFLMFEDSDEVTLDMLHEKTGIAEQELKRHLLSMVLAPRSKILRKVPNTRTISPIDRFYINYNFTAPVRKIKVQVVSGNILSSRDSNTAQTPNNSINSNEALERQRNVQTNAVLVRIMKSKRTSSFEELQDAATNALASKFTLPESTLKRSLNYLIEKEYIQRDSDDNNTYHYIP</sequence>
<evidence type="ECO:0000313" key="6">
    <source>
        <dbReference type="EMBL" id="CCF58925.1"/>
    </source>
</evidence>
<dbReference type="Gene3D" id="3.30.230.130">
    <property type="entry name" value="Cullin, Chain C, Domain 2"/>
    <property type="match status" value="1"/>
</dbReference>
<dbReference type="GO" id="GO:0031625">
    <property type="term" value="F:ubiquitin protein ligase binding"/>
    <property type="evidence" value="ECO:0007669"/>
    <property type="project" value="InterPro"/>
</dbReference>
<dbReference type="eggNOG" id="KOG2166">
    <property type="taxonomic scope" value="Eukaryota"/>
</dbReference>
<dbReference type="InParanoid" id="H2AX25"/>
<dbReference type="GeneID" id="13884393"/>
<dbReference type="SUPFAM" id="SSF75632">
    <property type="entry name" value="Cullin homology domain"/>
    <property type="match status" value="1"/>
</dbReference>
<feature type="domain" description="Cullin family profile" evidence="5">
    <location>
        <begin position="399"/>
        <end position="630"/>
    </location>
</feature>
<dbReference type="Pfam" id="PF10557">
    <property type="entry name" value="Cullin_Nedd8"/>
    <property type="match status" value="1"/>
</dbReference>
<organism evidence="6 7">
    <name type="scientific">Kazachstania africana (strain ATCC 22294 / BCRC 22015 / CBS 2517 / CECT 1963 / NBRC 1671 / NRRL Y-8276)</name>
    <name type="common">Yeast</name>
    <name type="synonym">Kluyveromyces africanus</name>
    <dbReference type="NCBI Taxonomy" id="1071382"/>
    <lineage>
        <taxon>Eukaryota</taxon>
        <taxon>Fungi</taxon>
        <taxon>Dikarya</taxon>
        <taxon>Ascomycota</taxon>
        <taxon>Saccharomycotina</taxon>
        <taxon>Saccharomycetes</taxon>
        <taxon>Saccharomycetales</taxon>
        <taxon>Saccharomycetaceae</taxon>
        <taxon>Kazachstania</taxon>
    </lineage>
</organism>
<comment type="similarity">
    <text evidence="1 2 3">Belongs to the cullin family.</text>
</comment>
<gene>
    <name evidence="6" type="primary">KAFR0F03290</name>
    <name evidence="6" type="ORF">KAFR_0F03290</name>
</gene>
<evidence type="ECO:0000256" key="2">
    <source>
        <dbReference type="PROSITE-ProRule" id="PRU00330"/>
    </source>
</evidence>
<evidence type="ECO:0000256" key="3">
    <source>
        <dbReference type="RuleBase" id="RU003829"/>
    </source>
</evidence>
<dbReference type="Pfam" id="PF26557">
    <property type="entry name" value="Cullin_AB"/>
    <property type="match status" value="1"/>
</dbReference>
<keyword evidence="4" id="KW-0175">Coiled coil</keyword>
<dbReference type="PROSITE" id="PS50069">
    <property type="entry name" value="CULLIN_2"/>
    <property type="match status" value="1"/>
</dbReference>
<dbReference type="AlphaFoldDB" id="H2AX25"/>
<dbReference type="PANTHER" id="PTHR11932">
    <property type="entry name" value="CULLIN"/>
    <property type="match status" value="1"/>
</dbReference>
<dbReference type="SUPFAM" id="SSF74788">
    <property type="entry name" value="Cullin repeat-like"/>
    <property type="match status" value="1"/>
</dbReference>
<dbReference type="GO" id="GO:0004842">
    <property type="term" value="F:ubiquitin-protein transferase activity"/>
    <property type="evidence" value="ECO:0007669"/>
    <property type="project" value="EnsemblFungi"/>
</dbReference>
<dbReference type="RefSeq" id="XP_003958060.1">
    <property type="nucleotide sequence ID" value="XM_003958011.1"/>
</dbReference>
<dbReference type="STRING" id="1071382.H2AX25"/>
<dbReference type="SUPFAM" id="SSF46785">
    <property type="entry name" value="Winged helix' DNA-binding domain"/>
    <property type="match status" value="1"/>
</dbReference>
<dbReference type="Gene3D" id="1.20.1310.10">
    <property type="entry name" value="Cullin Repeats"/>
    <property type="match status" value="3"/>
</dbReference>
<dbReference type="InterPro" id="IPR016159">
    <property type="entry name" value="Cullin_repeat-like_dom_sf"/>
</dbReference>
<evidence type="ECO:0000259" key="5">
    <source>
        <dbReference type="PROSITE" id="PS50069"/>
    </source>
</evidence>
<dbReference type="GO" id="GO:0006511">
    <property type="term" value="P:ubiquitin-dependent protein catabolic process"/>
    <property type="evidence" value="ECO:0007669"/>
    <property type="project" value="EnsemblFungi"/>
</dbReference>
<dbReference type="InterPro" id="IPR001373">
    <property type="entry name" value="Cullin_N"/>
</dbReference>
<dbReference type="InterPro" id="IPR036317">
    <property type="entry name" value="Cullin_homology_sf"/>
</dbReference>
<evidence type="ECO:0000313" key="7">
    <source>
        <dbReference type="Proteomes" id="UP000005220"/>
    </source>
</evidence>
<dbReference type="InterPro" id="IPR019559">
    <property type="entry name" value="Cullin_neddylation_domain"/>
</dbReference>
<proteinExistence type="inferred from homology"/>
<dbReference type="GO" id="GO:0009411">
    <property type="term" value="P:response to UV"/>
    <property type="evidence" value="ECO:0007669"/>
    <property type="project" value="EnsemblFungi"/>
</dbReference>
<dbReference type="SMART" id="SM00884">
    <property type="entry name" value="Cullin_Nedd8"/>
    <property type="match status" value="1"/>
</dbReference>
<evidence type="ECO:0000256" key="4">
    <source>
        <dbReference type="SAM" id="Coils"/>
    </source>
</evidence>
<feature type="coiled-coil region" evidence="4">
    <location>
        <begin position="411"/>
        <end position="441"/>
    </location>
</feature>
<dbReference type="KEGG" id="kaf:KAFR_0F03290"/>
<dbReference type="EMBL" id="HE650826">
    <property type="protein sequence ID" value="CCF58925.1"/>
    <property type="molecule type" value="Genomic_DNA"/>
</dbReference>
<dbReference type="InterPro" id="IPR059120">
    <property type="entry name" value="Cullin-like_AB"/>
</dbReference>
<name>H2AX25_KAZAF</name>
<keyword evidence="7" id="KW-1185">Reference proteome</keyword>
<dbReference type="Proteomes" id="UP000005220">
    <property type="component" value="Chromosome 6"/>
</dbReference>